<dbReference type="EMBL" id="CCYD01000667">
    <property type="protein sequence ID" value="CEG43494.1"/>
    <property type="molecule type" value="Genomic_DNA"/>
</dbReference>
<proteinExistence type="predicted"/>
<reference evidence="2" key="1">
    <citation type="submission" date="2014-09" db="EMBL/GenBank/DDBJ databases">
        <authorList>
            <person name="Sharma Rahul"/>
            <person name="Thines Marco"/>
        </authorList>
    </citation>
    <scope>NUCLEOTIDE SEQUENCE [LARGE SCALE GENOMIC DNA]</scope>
</reference>
<dbReference type="AlphaFoldDB" id="A0A0P1ARE3"/>
<name>A0A0P1ARE3_PLAHL</name>
<dbReference type="OrthoDB" id="128291at2759"/>
<dbReference type="OMA" id="QWKEWAV"/>
<protein>
    <submittedName>
        <fullName evidence="1">Uncharacterized protein</fullName>
    </submittedName>
</protein>
<dbReference type="GeneID" id="36408742"/>
<dbReference type="Proteomes" id="UP000054928">
    <property type="component" value="Unassembled WGS sequence"/>
</dbReference>
<dbReference type="RefSeq" id="XP_024579863.1">
    <property type="nucleotide sequence ID" value="XM_024729491.1"/>
</dbReference>
<sequence>MTPLAEHEVIEANSIENLVLLSARMPVKDLFDVFDLKKAVGNLLDNLKWKKWAYIVCKVKGGGNHYKAILGAMLEHFNVQELVERLMEAAVATKTNAIAKTLLNELNNREDATKVSAVKVYEWLGLNPVTTNIFETPEHAKWSAYLSACSAEQYAKDPLLTELVGTLEFKTNEGLHKVLADNASNPTSRMQLITLMTVWLAEKVLPSRIIIFLEPDPKECKNLLFDFQKNKPIVKFWMFYSKMFSFKNPNEKVTPMDTFSQVFGLKNAATMIYAAKMVGDESVSPLAASMLLLQFQQWKIERLRASVLKKMFDDDTVLPSMYSSKNKEAAVEFICQEYGEYMKYWDILDDMDDEYLWTADAFNKV</sequence>
<organism evidence="1 2">
    <name type="scientific">Plasmopara halstedii</name>
    <name type="common">Downy mildew of sunflower</name>
    <dbReference type="NCBI Taxonomy" id="4781"/>
    <lineage>
        <taxon>Eukaryota</taxon>
        <taxon>Sar</taxon>
        <taxon>Stramenopiles</taxon>
        <taxon>Oomycota</taxon>
        <taxon>Peronosporomycetes</taxon>
        <taxon>Peronosporales</taxon>
        <taxon>Peronosporaceae</taxon>
        <taxon>Plasmopara</taxon>
    </lineage>
</organism>
<evidence type="ECO:0000313" key="1">
    <source>
        <dbReference type="EMBL" id="CEG43494.1"/>
    </source>
</evidence>
<evidence type="ECO:0000313" key="2">
    <source>
        <dbReference type="Proteomes" id="UP000054928"/>
    </source>
</evidence>
<accession>A0A0P1ARE3</accession>
<keyword evidence="2" id="KW-1185">Reference proteome</keyword>